<dbReference type="Gene3D" id="3.60.40.10">
    <property type="entry name" value="PPM-type phosphatase domain"/>
    <property type="match status" value="1"/>
</dbReference>
<protein>
    <submittedName>
        <fullName evidence="4">Microtubule-associated protein futsch-like</fullName>
    </submittedName>
</protein>
<organism evidence="4">
    <name type="scientific">Thrips palmi</name>
    <name type="common">Melon thrips</name>
    <dbReference type="NCBI Taxonomy" id="161013"/>
    <lineage>
        <taxon>Eukaryota</taxon>
        <taxon>Metazoa</taxon>
        <taxon>Ecdysozoa</taxon>
        <taxon>Arthropoda</taxon>
        <taxon>Hexapoda</taxon>
        <taxon>Insecta</taxon>
        <taxon>Pterygota</taxon>
        <taxon>Neoptera</taxon>
        <taxon>Paraneoptera</taxon>
        <taxon>Thysanoptera</taxon>
        <taxon>Terebrantia</taxon>
        <taxon>Thripoidea</taxon>
        <taxon>Thripidae</taxon>
        <taxon>Thrips</taxon>
    </lineage>
</organism>
<sequence>MASDGAGYLQEYSDYFKDFQKFVATLNYEDDLLPSNLKCRTGVEEVIGECVDWTLRYLRMTKCPQSLLSFLTKSALNRVNLKNEESPQEAVLAPNMVEIVNEVCLQYCGEDNPALQTLPAPPTVPTPLISTCAIKNSRRRMENRHAIVEDLDTIFNVSTSRPTNYYGVFDGHSGVDAATYCSTHMHCFIAQSSNYPSDPAGALRDAFAKTESLFTEKCNQENINGGCTALCVLHRPIDRQLYAAWVGDSQAIVISRNKILRLVNPHKPERADERRRIEQQGGIVVKYGVWRVNGQLAVSRAIGDVSYKPFVSGVPEITSITLDGSEDFLVLGCDGLWDSVKEVDVATTVYEQLHNEPGDVGGLSQSLVNLARVAGSQDNISVLVVVLRPVGLIAPGSGAEVPDKEPEVVAAYGRSMDILDAVDNASNPFLPSNGLRDDGLVFDASPSEEQGRLLHPKDEDDDEDDEDDLGPETDVDAVDDDVDDVDDVLVSPASAPTSNPFLEKTSLDKHEVLALALGTGLGAADDDQPTSLEALDPLSSQLLKGGAEVDNVAESGEESEDEWNYYRVEPTGDKESASAAAQESDSGAIEDMESQLNPNAAVFIPSSPTENSNHIEQPFNENLTQEEFFNKENVMSSSFIAHEPVSKNETSPIEALNGKADEVWLSSSPKKGGVPLDNVQVPPEEEFDREVSKRPGDLDIGNHVNGKNTENGQNNFEDVLCEAQEIVTVVENSNPFVAPGSPKAEPGFDEFLIPEKELEGTVNHFEDVPASDNTTSVLEPVPVEVVPEHTEVVAPLDSADLAEPLPSDDPAGTLASEEPAKPEESFGFAETEQPSAPAHSFEPIDPNQSLELNKSAADADLLGEAEICNGNLEVAMPTLDDHSPIVSGASDFNRDHLAGNLLEPPSFMDGLSASDTSAEPFNEGIMYSTSGLDNIMNAVSMNPISPSRDQISAQSTPFENEAFNFESKTGNPIEDSSAQPEEQDLLSKEIKREVFSLDDSVFENSCLETRNDLNDGFADDVTNLESDTVGQVADCVQINAGSEFSSENHNYPPTSQFLTLEEESAAQSPPVVEPFSSPAIPQEKPVDEVSIIPSAATFTESEMDIIEDFEPQYSGQSPQIPVPQASSDPFTLDFASAAPTVPDLCNIPIEEKVSSPQSEVTADPEFVPEVILAGLGQTEQEQPEPKLETAHDLVNGLAEENVPGPDVLCVSPSPVTEPAAEVVAAIDLHAEQSPAMSETVPDVVEIVPELASTVVSEEPALPESAGESLPQQDALSNAAAVGAATVAAVATTTAAVAAAAVASKADKKPASKAPAAKPKPSAATKAPAKTAMKPAPPTSATAPKKLVVPPVPAARASPRTTLAPKPKPSDATSKPAPAASKPAPPKPRTTAPAPKPAEKKPLTNGDAAKPASAKPLVRTTARPATAPARTTLKAAAPSAASVPKPASAAVPKTTVQPPIRRPTSAVASKPKPAAPASGATEAKAKPASTVSAAPRPRPATASALSSRPATSAKAPLAPKPIDKQTKETTNKLISATRTTVSKTAATTASKTAPKTTTSTVSNKPLQSKPAPIRKPAAATGAAKTAVAKKPSDKPKAPMTNGVMKNGHATPDEIPHQNGVSHNEQVIDKRESDFKIESLVDNQLVV</sequence>
<dbReference type="InterPro" id="IPR009818">
    <property type="entry name" value="PAM2_motif"/>
</dbReference>
<dbReference type="KEGG" id="tpal:117645335"/>
<feature type="region of interest" description="Disordered" evidence="1">
    <location>
        <begin position="437"/>
        <end position="482"/>
    </location>
</feature>
<evidence type="ECO:0000313" key="3">
    <source>
        <dbReference type="Proteomes" id="UP000515158"/>
    </source>
</evidence>
<dbReference type="GeneID" id="117645335"/>
<feature type="region of interest" description="Disordered" evidence="1">
    <location>
        <begin position="1302"/>
        <end position="1632"/>
    </location>
</feature>
<feature type="compositionally biased region" description="Acidic residues" evidence="1">
    <location>
        <begin position="459"/>
        <end position="482"/>
    </location>
</feature>
<dbReference type="InParanoid" id="A0A6P8YVW2"/>
<dbReference type="PANTHER" id="PTHR13832">
    <property type="entry name" value="PROTEIN PHOSPHATASE 2C"/>
    <property type="match status" value="1"/>
</dbReference>
<reference evidence="4" key="1">
    <citation type="submission" date="2025-08" db="UniProtKB">
        <authorList>
            <consortium name="RefSeq"/>
        </authorList>
    </citation>
    <scope>IDENTIFICATION</scope>
    <source>
        <tissue evidence="4">Total insect</tissue>
    </source>
</reference>
<dbReference type="Pfam" id="PF07145">
    <property type="entry name" value="PAM2"/>
    <property type="match status" value="1"/>
</dbReference>
<dbReference type="InterPro" id="IPR015655">
    <property type="entry name" value="PP2C"/>
</dbReference>
<dbReference type="InterPro" id="IPR036457">
    <property type="entry name" value="PPM-type-like_dom_sf"/>
</dbReference>
<dbReference type="RefSeq" id="XP_034241331.1">
    <property type="nucleotide sequence ID" value="XM_034385440.1"/>
</dbReference>
<feature type="compositionally biased region" description="Low complexity" evidence="1">
    <location>
        <begin position="1534"/>
        <end position="1561"/>
    </location>
</feature>
<feature type="compositionally biased region" description="Basic and acidic residues" evidence="1">
    <location>
        <begin position="449"/>
        <end position="458"/>
    </location>
</feature>
<feature type="compositionally biased region" description="Low complexity" evidence="1">
    <location>
        <begin position="1486"/>
        <end position="1512"/>
    </location>
</feature>
<dbReference type="PRINTS" id="PR01217">
    <property type="entry name" value="PRICHEXTENSN"/>
</dbReference>
<dbReference type="SMART" id="SM00332">
    <property type="entry name" value="PP2Cc"/>
    <property type="match status" value="1"/>
</dbReference>
<feature type="compositionally biased region" description="Low complexity" evidence="1">
    <location>
        <begin position="1464"/>
        <end position="1479"/>
    </location>
</feature>
<dbReference type="PROSITE" id="PS51746">
    <property type="entry name" value="PPM_2"/>
    <property type="match status" value="1"/>
</dbReference>
<dbReference type="Proteomes" id="UP000515158">
    <property type="component" value="Unplaced"/>
</dbReference>
<dbReference type="PANTHER" id="PTHR13832:SF818">
    <property type="entry name" value="SD03870P"/>
    <property type="match status" value="1"/>
</dbReference>
<dbReference type="SUPFAM" id="SSF81606">
    <property type="entry name" value="PP2C-like"/>
    <property type="match status" value="1"/>
</dbReference>
<evidence type="ECO:0000313" key="4">
    <source>
        <dbReference type="RefSeq" id="XP_034241331.1"/>
    </source>
</evidence>
<dbReference type="GO" id="GO:0004722">
    <property type="term" value="F:protein serine/threonine phosphatase activity"/>
    <property type="evidence" value="ECO:0007669"/>
    <property type="project" value="InterPro"/>
</dbReference>
<evidence type="ECO:0000256" key="1">
    <source>
        <dbReference type="SAM" id="MobiDB-lite"/>
    </source>
</evidence>
<feature type="compositionally biased region" description="Low complexity" evidence="1">
    <location>
        <begin position="1418"/>
        <end position="1452"/>
    </location>
</feature>
<feature type="compositionally biased region" description="Basic and acidic residues" evidence="1">
    <location>
        <begin position="1520"/>
        <end position="1529"/>
    </location>
</feature>
<keyword evidence="3" id="KW-1185">Reference proteome</keyword>
<evidence type="ECO:0000259" key="2">
    <source>
        <dbReference type="PROSITE" id="PS51746"/>
    </source>
</evidence>
<feature type="region of interest" description="Disordered" evidence="1">
    <location>
        <begin position="667"/>
        <end position="711"/>
    </location>
</feature>
<gene>
    <name evidence="4" type="primary">LOC117645335</name>
</gene>
<feature type="compositionally biased region" description="Low complexity" evidence="1">
    <location>
        <begin position="1574"/>
        <end position="1588"/>
    </location>
</feature>
<dbReference type="InterPro" id="IPR001932">
    <property type="entry name" value="PPM-type_phosphatase-like_dom"/>
</dbReference>
<dbReference type="Pfam" id="PF00481">
    <property type="entry name" value="PP2C"/>
    <property type="match status" value="1"/>
</dbReference>
<accession>A0A6P8YVW2</accession>
<name>A0A6P8YVW2_THRPL</name>
<feature type="domain" description="PPM-type phosphatase" evidence="2">
    <location>
        <begin position="128"/>
        <end position="387"/>
    </location>
</feature>
<feature type="compositionally biased region" description="Low complexity" evidence="1">
    <location>
        <begin position="1311"/>
        <end position="1381"/>
    </location>
</feature>
<proteinExistence type="predicted"/>
<dbReference type="OrthoDB" id="416093at2759"/>
<dbReference type="CDD" id="cd00143">
    <property type="entry name" value="PP2Cc"/>
    <property type="match status" value="1"/>
</dbReference>
<feature type="region of interest" description="Disordered" evidence="1">
    <location>
        <begin position="797"/>
        <end position="847"/>
    </location>
</feature>